<sequence>MTTATSWHERPLRIVDFIPPAPDRYEALDMAEQAAVRSELGFNAEHIEVHDVSLGESGITFYPSEFAVENRKDLLTEIASRNGASGVKTIVYFNVHWLSPSLSEVKPEWLQRDSAGEVIPSAYGQGGYSCINSPFREYAFGTIRTLAKHRIDGIFLDGPIFREDGCYCEACRQQFQDEYGYEPPVGAAIASREDHDWFGFRRSSIARFMREARQALQETNPGAIIYMNSPQLAPNRLCCRDNRMTVAHQDMLLAEGGFLGGDLRTVPVWKPAATAMLLETQAGGKPYCVAIAGRLSPWSRYLLTAAETWIAHAMAVAHGAWTWYGVYNDNNKDARMRTVREINDFLAAHEEHYTGTRSAARVALLWSYATANYYQTTAEATDFTDAKSRLRHLDRNDSRQAFNGWFDALSRSRVPFDVIDDTALTDGTLGGYELLVLPGASCMAAADAEAVRRFVKAGGRLIATFDTSFYDEYGHRLDEPSLADVLGVRQVRGTRVNAFDHIAVEAGQDLFAEIDQTLVPSALLGVECSVREGADVSGFYRERQLSRYSELPDATSSPYIVRHAYGQGSCIYFTGNVDGFYSAYALPEYRTLLANAVREMIEPELECGFETDVASVHVSLRIKGDSLLIHLVNYTGSMTRPMSSVLPLRNVRIRLRERDGWSGECTIRSLRGNRTLAGERSEGTLSFVLPVLHEYEAIVIAND</sequence>
<dbReference type="EMBL" id="JACJVO010000032">
    <property type="protein sequence ID" value="MBB6734322.1"/>
    <property type="molecule type" value="Genomic_DNA"/>
</dbReference>
<proteinExistence type="predicted"/>
<organism evidence="2 3">
    <name type="scientific">Cohnella zeiphila</name>
    <dbReference type="NCBI Taxonomy" id="2761120"/>
    <lineage>
        <taxon>Bacteria</taxon>
        <taxon>Bacillati</taxon>
        <taxon>Bacillota</taxon>
        <taxon>Bacilli</taxon>
        <taxon>Bacillales</taxon>
        <taxon>Paenibacillaceae</taxon>
        <taxon>Cohnella</taxon>
    </lineage>
</organism>
<dbReference type="Gene3D" id="3.20.20.80">
    <property type="entry name" value="Glycosidases"/>
    <property type="match status" value="1"/>
</dbReference>
<dbReference type="PANTHER" id="PTHR36447:SF2">
    <property type="entry name" value="BETA-GALACTOSIDASE YESZ"/>
    <property type="match status" value="1"/>
</dbReference>
<dbReference type="InterPro" id="IPR028212">
    <property type="entry name" value="GHL6"/>
</dbReference>
<accession>A0A7X0SQL4</accession>
<dbReference type="RefSeq" id="WP_185131958.1">
    <property type="nucleotide sequence ID" value="NZ_JACJVO010000032.1"/>
</dbReference>
<dbReference type="InterPro" id="IPR029062">
    <property type="entry name" value="Class_I_gatase-like"/>
</dbReference>
<reference evidence="2 3" key="1">
    <citation type="submission" date="2020-08" db="EMBL/GenBank/DDBJ databases">
        <title>Cohnella phylogeny.</title>
        <authorList>
            <person name="Dunlap C."/>
        </authorList>
    </citation>
    <scope>NUCLEOTIDE SEQUENCE [LARGE SCALE GENOMIC DNA]</scope>
    <source>
        <strain evidence="2 3">CBP 2801</strain>
    </source>
</reference>
<dbReference type="InterPro" id="IPR017853">
    <property type="entry name" value="GH"/>
</dbReference>
<feature type="domain" description="Beta-galactosidase trimerisation" evidence="1">
    <location>
        <begin position="360"/>
        <end position="573"/>
    </location>
</feature>
<dbReference type="Proteomes" id="UP000564644">
    <property type="component" value="Unassembled WGS sequence"/>
</dbReference>
<dbReference type="Pfam" id="PF14871">
    <property type="entry name" value="GHL6"/>
    <property type="match status" value="1"/>
</dbReference>
<dbReference type="GO" id="GO:0005975">
    <property type="term" value="P:carbohydrate metabolic process"/>
    <property type="evidence" value="ECO:0007669"/>
    <property type="project" value="InterPro"/>
</dbReference>
<protein>
    <submittedName>
        <fullName evidence="2">Beta-galactosidase trimerization domain-containing protein</fullName>
    </submittedName>
</protein>
<evidence type="ECO:0000259" key="1">
    <source>
        <dbReference type="Pfam" id="PF08532"/>
    </source>
</evidence>
<dbReference type="CDD" id="cd03143">
    <property type="entry name" value="A4_beta-galactosidase_middle_domain"/>
    <property type="match status" value="1"/>
</dbReference>
<dbReference type="PANTHER" id="PTHR36447">
    <property type="entry name" value="BETA-GALACTOSIDASE GANA"/>
    <property type="match status" value="1"/>
</dbReference>
<dbReference type="SUPFAM" id="SSF51445">
    <property type="entry name" value="(Trans)glycosidases"/>
    <property type="match status" value="1"/>
</dbReference>
<evidence type="ECO:0000313" key="3">
    <source>
        <dbReference type="Proteomes" id="UP000564644"/>
    </source>
</evidence>
<name>A0A7X0SQL4_9BACL</name>
<evidence type="ECO:0000313" key="2">
    <source>
        <dbReference type="EMBL" id="MBB6734322.1"/>
    </source>
</evidence>
<comment type="caution">
    <text evidence="2">The sequence shown here is derived from an EMBL/GenBank/DDBJ whole genome shotgun (WGS) entry which is preliminary data.</text>
</comment>
<dbReference type="GO" id="GO:0004565">
    <property type="term" value="F:beta-galactosidase activity"/>
    <property type="evidence" value="ECO:0007669"/>
    <property type="project" value="InterPro"/>
</dbReference>
<dbReference type="Gene3D" id="3.40.50.880">
    <property type="match status" value="1"/>
</dbReference>
<gene>
    <name evidence="2" type="ORF">H7C18_25695</name>
</gene>
<keyword evidence="3" id="KW-1185">Reference proteome</keyword>
<dbReference type="Pfam" id="PF08532">
    <property type="entry name" value="Glyco_hydro_42M"/>
    <property type="match status" value="1"/>
</dbReference>
<dbReference type="InterPro" id="IPR013738">
    <property type="entry name" value="Beta_galactosidase_Trimer"/>
</dbReference>
<dbReference type="InterPro" id="IPR003476">
    <property type="entry name" value="Glyco_hydro_42"/>
</dbReference>
<dbReference type="AlphaFoldDB" id="A0A7X0SQL4"/>
<dbReference type="SUPFAM" id="SSF52317">
    <property type="entry name" value="Class I glutamine amidotransferase-like"/>
    <property type="match status" value="1"/>
</dbReference>